<reference evidence="2" key="2">
    <citation type="journal article" date="2021" name="Data Brief">
        <title>Draft genome sequence data of the facultative, thermophilic, xylanolytic bacterium Paenibacillus sp. strain DA-C8.</title>
        <authorList>
            <person name="Chhe C."/>
            <person name="Uke A."/>
            <person name="Baramee S."/>
            <person name="Ungkulpasvich U."/>
            <person name="Tachaapaikoon C."/>
            <person name="Pason P."/>
            <person name="Waeonukul R."/>
            <person name="Ratanakhanokchai K."/>
            <person name="Kosugi A."/>
        </authorList>
    </citation>
    <scope>NUCLEOTIDE SEQUENCE</scope>
    <source>
        <strain evidence="2">DA-C8</strain>
    </source>
</reference>
<organism evidence="2 3">
    <name type="scientific">Insulibacter thermoxylanivorax</name>
    <dbReference type="NCBI Taxonomy" id="2749268"/>
    <lineage>
        <taxon>Bacteria</taxon>
        <taxon>Bacillati</taxon>
        <taxon>Bacillota</taxon>
        <taxon>Bacilli</taxon>
        <taxon>Bacillales</taxon>
        <taxon>Paenibacillaceae</taxon>
        <taxon>Insulibacter</taxon>
    </lineage>
</organism>
<feature type="signal peptide" evidence="1">
    <location>
        <begin position="1"/>
        <end position="22"/>
    </location>
</feature>
<name>A0A916QEC3_9BACL</name>
<evidence type="ECO:0000313" key="2">
    <source>
        <dbReference type="EMBL" id="GFR37518.1"/>
    </source>
</evidence>
<accession>A0A916QEC3</accession>
<proteinExistence type="predicted"/>
<keyword evidence="1" id="KW-0732">Signal</keyword>
<gene>
    <name evidence="2" type="ORF">PRECH8_08140</name>
</gene>
<dbReference type="RefSeq" id="WP_200965789.1">
    <property type="nucleotide sequence ID" value="NZ_BMAQ01000005.1"/>
</dbReference>
<feature type="chain" id="PRO_5037655993" description="YtkA-like" evidence="1">
    <location>
        <begin position="23"/>
        <end position="129"/>
    </location>
</feature>
<sequence>MSRKLMRTLAAGLLAALLTACGAEQGGGGAAQIDGSKVDVILTSAEPAAAGEETTLIAELTGAVFPEELTFVQFDVRKADGPVLINGELQGEQRYTAQHRFEEPGVYDVVLHIYVEDLHLMKRKQVEVQ</sequence>
<keyword evidence="3" id="KW-1185">Reference proteome</keyword>
<evidence type="ECO:0008006" key="4">
    <source>
        <dbReference type="Google" id="ProtNLM"/>
    </source>
</evidence>
<dbReference type="PROSITE" id="PS51257">
    <property type="entry name" value="PROKAR_LIPOPROTEIN"/>
    <property type="match status" value="1"/>
</dbReference>
<reference evidence="2" key="1">
    <citation type="submission" date="2020-08" db="EMBL/GenBank/DDBJ databases">
        <authorList>
            <person name="Uke A."/>
            <person name="Chhe C."/>
            <person name="Baramee S."/>
            <person name="Kosugi A."/>
        </authorList>
    </citation>
    <scope>NUCLEOTIDE SEQUENCE</scope>
    <source>
        <strain evidence="2">DA-C8</strain>
    </source>
</reference>
<comment type="caution">
    <text evidence="2">The sequence shown here is derived from an EMBL/GenBank/DDBJ whole genome shotgun (WGS) entry which is preliminary data.</text>
</comment>
<protein>
    <recommendedName>
        <fullName evidence="4">YtkA-like</fullName>
    </recommendedName>
</protein>
<evidence type="ECO:0000256" key="1">
    <source>
        <dbReference type="SAM" id="SignalP"/>
    </source>
</evidence>
<dbReference type="Proteomes" id="UP000654993">
    <property type="component" value="Unassembled WGS sequence"/>
</dbReference>
<dbReference type="AlphaFoldDB" id="A0A916QEC3"/>
<evidence type="ECO:0000313" key="3">
    <source>
        <dbReference type="Proteomes" id="UP000654993"/>
    </source>
</evidence>
<dbReference type="EMBL" id="BMAQ01000005">
    <property type="protein sequence ID" value="GFR37518.1"/>
    <property type="molecule type" value="Genomic_DNA"/>
</dbReference>